<evidence type="ECO:0000256" key="2">
    <source>
        <dbReference type="ARBA" id="ARBA00022670"/>
    </source>
</evidence>
<keyword evidence="5 8" id="KW-1015">Disulfide bond</keyword>
<dbReference type="InterPro" id="IPR001461">
    <property type="entry name" value="Aspartic_peptidase_A1"/>
</dbReference>
<dbReference type="Pfam" id="PF00026">
    <property type="entry name" value="Asp"/>
    <property type="match status" value="1"/>
</dbReference>
<comment type="similarity">
    <text evidence="1 9">Belongs to the peptidase A1 family.</text>
</comment>
<keyword evidence="4 9" id="KW-0378">Hydrolase</keyword>
<dbReference type="FunFam" id="2.40.70.10:FF:000002">
    <property type="entry name" value="Vacuolar aspartic proteinase"/>
    <property type="match status" value="1"/>
</dbReference>
<evidence type="ECO:0000313" key="12">
    <source>
        <dbReference type="EMBL" id="NOV33477.1"/>
    </source>
</evidence>
<dbReference type="PROSITE" id="PS00141">
    <property type="entry name" value="ASP_PROTEASE"/>
    <property type="match status" value="1"/>
</dbReference>
<dbReference type="PROSITE" id="PS51767">
    <property type="entry name" value="PEPTIDASE_A1"/>
    <property type="match status" value="1"/>
</dbReference>
<dbReference type="PANTHER" id="PTHR47966">
    <property type="entry name" value="BETA-SITE APP-CLEAVING ENZYME, ISOFORM A-RELATED"/>
    <property type="match status" value="1"/>
</dbReference>
<dbReference type="AlphaFoldDB" id="A0A6M2CIX6"/>
<feature type="disulfide bond" evidence="8">
    <location>
        <begin position="103"/>
        <end position="110"/>
    </location>
</feature>
<keyword evidence="3 9" id="KW-0064">Aspartyl protease</keyword>
<evidence type="ECO:0000256" key="10">
    <source>
        <dbReference type="SAM" id="SignalP"/>
    </source>
</evidence>
<name>A0A6M2CIX6_RHIMP</name>
<dbReference type="PANTHER" id="PTHR47966:SF51">
    <property type="entry name" value="BETA-SITE APP-CLEAVING ENZYME, ISOFORM A-RELATED"/>
    <property type="match status" value="1"/>
</dbReference>
<dbReference type="InterPro" id="IPR033121">
    <property type="entry name" value="PEPTIDASE_A1"/>
</dbReference>
<keyword evidence="10" id="KW-0732">Signal</keyword>
<feature type="active site" evidence="7">
    <location>
        <position position="276"/>
    </location>
</feature>
<dbReference type="Gene3D" id="6.10.140.60">
    <property type="match status" value="1"/>
</dbReference>
<proteinExistence type="inferred from homology"/>
<evidence type="ECO:0000259" key="11">
    <source>
        <dbReference type="PROSITE" id="PS51767"/>
    </source>
</evidence>
<dbReference type="VEuPathDB" id="VectorBase:LOC119177017"/>
<dbReference type="SUPFAM" id="SSF50630">
    <property type="entry name" value="Acid proteases"/>
    <property type="match status" value="1"/>
</dbReference>
<dbReference type="GO" id="GO:0006508">
    <property type="term" value="P:proteolysis"/>
    <property type="evidence" value="ECO:0007669"/>
    <property type="project" value="UniProtKB-KW"/>
</dbReference>
<accession>A0A6M2CIX6</accession>
<dbReference type="InterPro" id="IPR001969">
    <property type="entry name" value="Aspartic_peptidase_AS"/>
</dbReference>
<evidence type="ECO:0000256" key="3">
    <source>
        <dbReference type="ARBA" id="ARBA00022750"/>
    </source>
</evidence>
<dbReference type="InterPro" id="IPR021109">
    <property type="entry name" value="Peptidase_aspartic_dom_sf"/>
</dbReference>
<dbReference type="GO" id="GO:0005764">
    <property type="term" value="C:lysosome"/>
    <property type="evidence" value="ECO:0007669"/>
    <property type="project" value="TreeGrafter"/>
</dbReference>
<keyword evidence="2 9" id="KW-0645">Protease</keyword>
<dbReference type="EMBL" id="GHWJ01000740">
    <property type="protein sequence ID" value="NOV33477.1"/>
    <property type="molecule type" value="Transcribed_RNA"/>
</dbReference>
<feature type="domain" description="Peptidase A1" evidence="11">
    <location>
        <begin position="72"/>
        <end position="388"/>
    </location>
</feature>
<feature type="signal peptide" evidence="10">
    <location>
        <begin position="1"/>
        <end position="19"/>
    </location>
</feature>
<dbReference type="GO" id="GO:0004190">
    <property type="term" value="F:aspartic-type endopeptidase activity"/>
    <property type="evidence" value="ECO:0007669"/>
    <property type="project" value="UniProtKB-KW"/>
</dbReference>
<dbReference type="Gene3D" id="2.40.70.10">
    <property type="entry name" value="Acid Proteases"/>
    <property type="match status" value="2"/>
</dbReference>
<evidence type="ECO:0000256" key="4">
    <source>
        <dbReference type="ARBA" id="ARBA00022801"/>
    </source>
</evidence>
<feature type="active site" evidence="7">
    <location>
        <position position="90"/>
    </location>
</feature>
<evidence type="ECO:0000256" key="1">
    <source>
        <dbReference type="ARBA" id="ARBA00007447"/>
    </source>
</evidence>
<evidence type="ECO:0000256" key="5">
    <source>
        <dbReference type="ARBA" id="ARBA00023157"/>
    </source>
</evidence>
<feature type="disulfide bond" evidence="8">
    <location>
        <begin position="267"/>
        <end position="271"/>
    </location>
</feature>
<feature type="chain" id="PRO_5026755669" evidence="10">
    <location>
        <begin position="20"/>
        <end position="391"/>
    </location>
</feature>
<evidence type="ECO:0000256" key="7">
    <source>
        <dbReference type="PIRSR" id="PIRSR601461-1"/>
    </source>
</evidence>
<dbReference type="FunFam" id="2.40.70.10:FF:000004">
    <property type="entry name" value="Pepsin A"/>
    <property type="match status" value="1"/>
</dbReference>
<organism evidence="12">
    <name type="scientific">Rhipicephalus microplus</name>
    <name type="common">Cattle tick</name>
    <name type="synonym">Boophilus microplus</name>
    <dbReference type="NCBI Taxonomy" id="6941"/>
    <lineage>
        <taxon>Eukaryota</taxon>
        <taxon>Metazoa</taxon>
        <taxon>Ecdysozoa</taxon>
        <taxon>Arthropoda</taxon>
        <taxon>Chelicerata</taxon>
        <taxon>Arachnida</taxon>
        <taxon>Acari</taxon>
        <taxon>Parasitiformes</taxon>
        <taxon>Ixodida</taxon>
        <taxon>Ixodoidea</taxon>
        <taxon>Ixodidae</taxon>
        <taxon>Rhipicephalinae</taxon>
        <taxon>Rhipicephalus</taxon>
        <taxon>Boophilus</taxon>
    </lineage>
</organism>
<reference evidence="12" key="1">
    <citation type="submission" date="2019-09" db="EMBL/GenBank/DDBJ databases">
        <title>Organ-specific transcriptomic study of the physiology of the cattle tick, Rhipicephalus microplus.</title>
        <authorList>
            <person name="Tirloni L."/>
            <person name="Braz G."/>
            <person name="Gandara A.C.P."/>
            <person name="Sabadin G.A."/>
            <person name="da Silva R.M."/>
            <person name="Guizzo M.G."/>
            <person name="Machado J.A."/>
            <person name="Costa E.P."/>
            <person name="Gomes H.F."/>
            <person name="Moraes J."/>
            <person name="Mota M.B.S."/>
            <person name="Mesquita R.D."/>
            <person name="Alvarenga P.H."/>
            <person name="Alves F."/>
            <person name="Seixas A."/>
            <person name="da Fonseca R.N."/>
            <person name="Fogaca A."/>
            <person name="Logullo C."/>
            <person name="Tanaka A."/>
            <person name="Daffre S."/>
            <person name="Termignoni C."/>
            <person name="Vaz I.S.Jr."/>
            <person name="Oliveira P.L."/>
            <person name="Ribeiro J.M."/>
        </authorList>
    </citation>
    <scope>NUCLEOTIDE SEQUENCE</scope>
    <source>
        <strain evidence="12">Porto Alegre</strain>
    </source>
</reference>
<keyword evidence="6" id="KW-0325">Glycoprotein</keyword>
<dbReference type="PRINTS" id="PR00792">
    <property type="entry name" value="PEPSIN"/>
</dbReference>
<evidence type="ECO:0000256" key="9">
    <source>
        <dbReference type="RuleBase" id="RU000454"/>
    </source>
</evidence>
<protein>
    <submittedName>
        <fullName evidence="12">Putative aspartic protease</fullName>
    </submittedName>
</protein>
<evidence type="ECO:0000256" key="6">
    <source>
        <dbReference type="ARBA" id="ARBA00023180"/>
    </source>
</evidence>
<sequence length="391" mass="42598">MRGCRYGAVLFALLASALAQIRVPLRRMKSIRETYDEVGAPMTFLKSHGHLGRSQESDVIVEPLTNYLDAQYYGDITIGTPPQRFRILFDTGSSDLWVPASNCIEGDHYCPLHQRYDASLSSTYAGNRTRVNLAYGSGPVAGSIAVDVVSIGECPVRDQTFVQVDNSQDRAFAAAQFDGILGLAYPAYSVFGATPVFDNMVAQGVVSRPLFSVYLKRGAATGDGGEVYFGGIDADHYSGELAYVPVSKKGYWQVSADSISVGDNTFCSGGCQVMVDTGCSTITGPSGDVSRLMKILGATPYMRDLYQVDCKNTSLLPDFTINIGGTPLVLKAEDYIVKVKRYDRVSCVVYIKGYDFGGGRGPLWNLGDPFLGRYFTVFDRENDRLGFAEAR</sequence>
<evidence type="ECO:0000256" key="8">
    <source>
        <dbReference type="PIRSR" id="PIRSR601461-2"/>
    </source>
</evidence>
<dbReference type="OrthoDB" id="771136at2759"/>